<dbReference type="AlphaFoldDB" id="A0A2R6XX42"/>
<reference evidence="6" key="1">
    <citation type="journal article" date="2017" name="Cell">
        <title>Insights into land plant evolution garnered from the Marchantia polymorpha genome.</title>
        <authorList>
            <person name="Bowman J.L."/>
            <person name="Kohchi T."/>
            <person name="Yamato K.T."/>
            <person name="Jenkins J."/>
            <person name="Shu S."/>
            <person name="Ishizaki K."/>
            <person name="Yamaoka S."/>
            <person name="Nishihama R."/>
            <person name="Nakamura Y."/>
            <person name="Berger F."/>
            <person name="Adam C."/>
            <person name="Aki S.S."/>
            <person name="Althoff F."/>
            <person name="Araki T."/>
            <person name="Arteaga-Vazquez M.A."/>
            <person name="Balasubrmanian S."/>
            <person name="Barry K."/>
            <person name="Bauer D."/>
            <person name="Boehm C.R."/>
            <person name="Briginshaw L."/>
            <person name="Caballero-Perez J."/>
            <person name="Catarino B."/>
            <person name="Chen F."/>
            <person name="Chiyoda S."/>
            <person name="Chovatia M."/>
            <person name="Davies K.M."/>
            <person name="Delmans M."/>
            <person name="Demura T."/>
            <person name="Dierschke T."/>
            <person name="Dolan L."/>
            <person name="Dorantes-Acosta A.E."/>
            <person name="Eklund D.M."/>
            <person name="Florent S.N."/>
            <person name="Flores-Sandoval E."/>
            <person name="Fujiyama A."/>
            <person name="Fukuzawa H."/>
            <person name="Galik B."/>
            <person name="Grimanelli D."/>
            <person name="Grimwood J."/>
            <person name="Grossniklaus U."/>
            <person name="Hamada T."/>
            <person name="Haseloff J."/>
            <person name="Hetherington A.J."/>
            <person name="Higo A."/>
            <person name="Hirakawa Y."/>
            <person name="Hundley H.N."/>
            <person name="Ikeda Y."/>
            <person name="Inoue K."/>
            <person name="Inoue S.I."/>
            <person name="Ishida S."/>
            <person name="Jia Q."/>
            <person name="Kakita M."/>
            <person name="Kanazawa T."/>
            <person name="Kawai Y."/>
            <person name="Kawashima T."/>
            <person name="Kennedy M."/>
            <person name="Kinose K."/>
            <person name="Kinoshita T."/>
            <person name="Kohara Y."/>
            <person name="Koide E."/>
            <person name="Komatsu K."/>
            <person name="Kopischke S."/>
            <person name="Kubo M."/>
            <person name="Kyozuka J."/>
            <person name="Lagercrantz U."/>
            <person name="Lin S.S."/>
            <person name="Lindquist E."/>
            <person name="Lipzen A.M."/>
            <person name="Lu C.W."/>
            <person name="De Luna E."/>
            <person name="Martienssen R.A."/>
            <person name="Minamino N."/>
            <person name="Mizutani M."/>
            <person name="Mizutani M."/>
            <person name="Mochizuki N."/>
            <person name="Monte I."/>
            <person name="Mosher R."/>
            <person name="Nagasaki H."/>
            <person name="Nakagami H."/>
            <person name="Naramoto S."/>
            <person name="Nishitani K."/>
            <person name="Ohtani M."/>
            <person name="Okamoto T."/>
            <person name="Okumura M."/>
            <person name="Phillips J."/>
            <person name="Pollak B."/>
            <person name="Reinders A."/>
            <person name="Rovekamp M."/>
            <person name="Sano R."/>
            <person name="Sawa S."/>
            <person name="Schmid M.W."/>
            <person name="Shirakawa M."/>
            <person name="Solano R."/>
            <person name="Spunde A."/>
            <person name="Suetsugu N."/>
            <person name="Sugano S."/>
            <person name="Sugiyama A."/>
            <person name="Sun R."/>
            <person name="Suzuki Y."/>
            <person name="Takenaka M."/>
            <person name="Takezawa D."/>
            <person name="Tomogane H."/>
            <person name="Tsuzuki M."/>
            <person name="Ueda T."/>
            <person name="Umeda M."/>
            <person name="Ward J.M."/>
            <person name="Watanabe Y."/>
            <person name="Yazaki K."/>
            <person name="Yokoyama R."/>
            <person name="Yoshitake Y."/>
            <person name="Yotsui I."/>
            <person name="Zachgo S."/>
            <person name="Schmutz J."/>
        </authorList>
    </citation>
    <scope>NUCLEOTIDE SEQUENCE [LARGE SCALE GENOMIC DNA]</scope>
    <source>
        <strain evidence="6">Tak-1</strain>
    </source>
</reference>
<accession>A0A2R6XX42</accession>
<reference evidence="5" key="2">
    <citation type="submission" date="2017-12" db="EMBL/GenBank/DDBJ databases">
        <title>WGS assembly of Marchantia polymorpha.</title>
        <authorList>
            <person name="Bowman J.L."/>
            <person name="Kohchi T."/>
            <person name="Yamato K.T."/>
            <person name="Jenkins J."/>
            <person name="Shu S."/>
            <person name="Ishizaki K."/>
            <person name="Yamaoka S."/>
            <person name="Nishihama R."/>
            <person name="Nakamura Y."/>
            <person name="Berger F."/>
            <person name="Adam C."/>
            <person name="Aki S.S."/>
            <person name="Althoff F."/>
            <person name="Araki T."/>
            <person name="Arteaga-Vazquez M.A."/>
            <person name="Balasubrmanian S."/>
            <person name="Bauer D."/>
            <person name="Boehm C.R."/>
            <person name="Briginshaw L."/>
            <person name="Caballero-Perez J."/>
            <person name="Catarino B."/>
            <person name="Chen F."/>
            <person name="Chiyoda S."/>
            <person name="Chovatia M."/>
            <person name="Davies K.M."/>
            <person name="Delmans M."/>
            <person name="Demura T."/>
            <person name="Dierschke T."/>
            <person name="Dolan L."/>
            <person name="Dorantes-Acosta A.E."/>
            <person name="Eklund D.M."/>
            <person name="Florent S.N."/>
            <person name="Flores-Sandoval E."/>
            <person name="Fujiyama A."/>
            <person name="Fukuzawa H."/>
            <person name="Galik B."/>
            <person name="Grimanelli D."/>
            <person name="Grimwood J."/>
            <person name="Grossniklaus U."/>
            <person name="Hamada T."/>
            <person name="Haseloff J."/>
            <person name="Hetherington A.J."/>
            <person name="Higo A."/>
            <person name="Hirakawa Y."/>
            <person name="Hundley H.N."/>
            <person name="Ikeda Y."/>
            <person name="Inoue K."/>
            <person name="Inoue S."/>
            <person name="Ishida S."/>
            <person name="Jia Q."/>
            <person name="Kakita M."/>
            <person name="Kanazawa T."/>
            <person name="Kawai Y."/>
            <person name="Kawashima T."/>
            <person name="Kennedy M."/>
            <person name="Kinose K."/>
            <person name="Kinoshita T."/>
            <person name="Kohara Y."/>
            <person name="Koide E."/>
            <person name="Komatsu K."/>
            <person name="Kopischke S."/>
            <person name="Kubo M."/>
            <person name="Kyozuka J."/>
            <person name="Lagercrantz U."/>
            <person name="Lin S.S."/>
            <person name="Lindquist E."/>
            <person name="Lipzen A.M."/>
            <person name="Lu C."/>
            <person name="Luna E.D."/>
            <person name="Martienssen R.A."/>
            <person name="Minamino N."/>
            <person name="Mizutani M."/>
            <person name="Mizutani M."/>
            <person name="Mochizuki N."/>
            <person name="Monte I."/>
            <person name="Mosher R."/>
            <person name="Nagasaki H."/>
            <person name="Nakagami H."/>
            <person name="Naramoto S."/>
            <person name="Nishitani K."/>
            <person name="Ohtani M."/>
            <person name="Okamoto T."/>
            <person name="Okumura M."/>
            <person name="Phillips J."/>
            <person name="Pollak B."/>
            <person name="Reinders A."/>
            <person name="Roevekamp M."/>
            <person name="Sano R."/>
            <person name="Sawa S."/>
            <person name="Schmid M.W."/>
            <person name="Shirakawa M."/>
            <person name="Solano R."/>
            <person name="Spunde A."/>
            <person name="Suetsugu N."/>
            <person name="Sugano S."/>
            <person name="Sugiyama A."/>
            <person name="Sun R."/>
            <person name="Suzuki Y."/>
            <person name="Takenaka M."/>
            <person name="Takezawa D."/>
            <person name="Tomogane H."/>
            <person name="Tsuzuki M."/>
            <person name="Ueda T."/>
            <person name="Umeda M."/>
            <person name="Ward J.M."/>
            <person name="Watanabe Y."/>
            <person name="Yazaki K."/>
            <person name="Yokoyama R."/>
            <person name="Yoshitake Y."/>
            <person name="Yotsui I."/>
            <person name="Zachgo S."/>
            <person name="Schmutz J."/>
        </authorList>
    </citation>
    <scope>NUCLEOTIDE SEQUENCE [LARGE SCALE GENOMIC DNA]</scope>
    <source>
        <strain evidence="5">Tak-1</strain>
    </source>
</reference>
<evidence type="ECO:0000256" key="2">
    <source>
        <dbReference type="ARBA" id="ARBA00022729"/>
    </source>
</evidence>
<protein>
    <submittedName>
        <fullName evidence="5">Uncharacterized protein</fullName>
    </submittedName>
</protein>
<evidence type="ECO:0000256" key="3">
    <source>
        <dbReference type="ARBA" id="ARBA00022801"/>
    </source>
</evidence>
<proteinExistence type="inferred from homology"/>
<dbReference type="Pfam" id="PF00657">
    <property type="entry name" value="Lipase_GDSL"/>
    <property type="match status" value="1"/>
</dbReference>
<dbReference type="GO" id="GO:0016298">
    <property type="term" value="F:lipase activity"/>
    <property type="evidence" value="ECO:0007669"/>
    <property type="project" value="InterPro"/>
</dbReference>
<dbReference type="CDD" id="cd01837">
    <property type="entry name" value="SGNH_plant_lipase_like"/>
    <property type="match status" value="1"/>
</dbReference>
<dbReference type="InterPro" id="IPR008265">
    <property type="entry name" value="Lipase_GDSL_AS"/>
</dbReference>
<dbReference type="Gramene" id="Mp1g22200.1">
    <property type="protein sequence ID" value="Mp1g22200.1.cds"/>
    <property type="gene ID" value="Mp1g22200"/>
</dbReference>
<dbReference type="OrthoDB" id="1600564at2759"/>
<dbReference type="InterPro" id="IPR036514">
    <property type="entry name" value="SGNH_hydro_sf"/>
</dbReference>
<name>A0A2R6XX42_MARPO</name>
<dbReference type="PROSITE" id="PS01098">
    <property type="entry name" value="LIPASE_GDSL_SER"/>
    <property type="match status" value="1"/>
</dbReference>
<dbReference type="InterPro" id="IPR001087">
    <property type="entry name" value="GDSL"/>
</dbReference>
<dbReference type="Proteomes" id="UP000244005">
    <property type="component" value="Unassembled WGS sequence"/>
</dbReference>
<organism evidence="5 6">
    <name type="scientific">Marchantia polymorpha</name>
    <name type="common">Common liverwort</name>
    <name type="synonym">Marchantia aquatica</name>
    <dbReference type="NCBI Taxonomy" id="3197"/>
    <lineage>
        <taxon>Eukaryota</taxon>
        <taxon>Viridiplantae</taxon>
        <taxon>Streptophyta</taxon>
        <taxon>Embryophyta</taxon>
        <taxon>Marchantiophyta</taxon>
        <taxon>Marchantiopsida</taxon>
        <taxon>Marchantiidae</taxon>
        <taxon>Marchantiales</taxon>
        <taxon>Marchantiaceae</taxon>
        <taxon>Marchantia</taxon>
    </lineage>
</organism>
<evidence type="ECO:0000313" key="5">
    <source>
        <dbReference type="EMBL" id="PTQ50674.1"/>
    </source>
</evidence>
<sequence>MKVSEGVFRSTLAYHKMSTSLGLVVLIVLMAMEPVRSDSCGFSGLFAFGDSLTDTGNAVTAYPQAFLGLVLPYGETYFGQPSSRASDGRLTIDFVASSMGLPFVEPYLQSMSASFKHGANFAAAGGTALPSNANPFDLSVQFQWYKTFKSSVLNAYGSKATGTGSLPDPSIFQNALYVISIGGNDYFGAYGHNVPIDNVKYELVPTVVNSIKHTLEGLYSEGARNFLLWNVPAQGCSLALLQRFTSGGPQDDQDQADLDDLGCLKVFNEVSALHGSQLQTMVDTFFYQRQGNMSISIADYYTINYDVLKNPSKYGFWNTMQSCCGAGPSRYNYNPGAICAGAPQWDRGQVIASSTCDSPSGYVNWDGIHFTEAMNHVVARASLSGQYLHHPTDQSSVLKRCNFILG</sequence>
<dbReference type="Gramene" id="Mp1g22200.2">
    <property type="protein sequence ID" value="Mp1g22200.2.cds"/>
    <property type="gene ID" value="Mp1g22200"/>
</dbReference>
<dbReference type="EMBL" id="KZ772673">
    <property type="protein sequence ID" value="PTQ50674.1"/>
    <property type="molecule type" value="Genomic_DNA"/>
</dbReference>
<dbReference type="PANTHER" id="PTHR22835">
    <property type="entry name" value="ZINC FINGER FYVE DOMAIN CONTAINING PROTEIN"/>
    <property type="match status" value="1"/>
</dbReference>
<keyword evidence="6" id="KW-1185">Reference proteome</keyword>
<dbReference type="PANTHER" id="PTHR22835:SF659">
    <property type="entry name" value="GDSL LIPASE_ACYLHYDROLASE, PUTATIVE (AFU_ORTHOLOGUE AFUA_2G00510)-RELATED"/>
    <property type="match status" value="1"/>
</dbReference>
<dbReference type="Gene3D" id="3.40.50.1110">
    <property type="entry name" value="SGNH hydrolase"/>
    <property type="match status" value="1"/>
</dbReference>
<keyword evidence="3" id="KW-0378">Hydrolase</keyword>
<comment type="similarity">
    <text evidence="1">Belongs to the 'GDSL' lipolytic enzyme family.</text>
</comment>
<dbReference type="EMBL" id="KZ772673">
    <property type="protein sequence ID" value="PTQ50675.1"/>
    <property type="molecule type" value="Genomic_DNA"/>
</dbReference>
<evidence type="ECO:0000313" key="6">
    <source>
        <dbReference type="Proteomes" id="UP000244005"/>
    </source>
</evidence>
<feature type="chain" id="PRO_5041867927" evidence="4">
    <location>
        <begin position="38"/>
        <end position="406"/>
    </location>
</feature>
<gene>
    <name evidence="5" type="ORF">MARPO_0001s0558</name>
</gene>
<keyword evidence="2 4" id="KW-0732">Signal</keyword>
<dbReference type="GO" id="GO:0006629">
    <property type="term" value="P:lipid metabolic process"/>
    <property type="evidence" value="ECO:0007669"/>
    <property type="project" value="InterPro"/>
</dbReference>
<dbReference type="InterPro" id="IPR035669">
    <property type="entry name" value="SGNH_plant_lipase-like"/>
</dbReference>
<evidence type="ECO:0000256" key="1">
    <source>
        <dbReference type="ARBA" id="ARBA00008668"/>
    </source>
</evidence>
<feature type="signal peptide" evidence="4">
    <location>
        <begin position="1"/>
        <end position="37"/>
    </location>
</feature>
<evidence type="ECO:0000256" key="4">
    <source>
        <dbReference type="SAM" id="SignalP"/>
    </source>
</evidence>